<dbReference type="InterPro" id="IPR006527">
    <property type="entry name" value="F-box-assoc_dom_typ1"/>
</dbReference>
<dbReference type="RefSeq" id="XP_056685821.1">
    <property type="nucleotide sequence ID" value="XM_056829843.1"/>
</dbReference>
<dbReference type="PANTHER" id="PTHR31672">
    <property type="entry name" value="BNACNNG10540D PROTEIN"/>
    <property type="match status" value="1"/>
</dbReference>
<evidence type="ECO:0000313" key="3">
    <source>
        <dbReference type="RefSeq" id="XP_056685821.1"/>
    </source>
</evidence>
<dbReference type="PANTHER" id="PTHR31672:SF13">
    <property type="entry name" value="F-BOX PROTEIN CPR30-LIKE"/>
    <property type="match status" value="1"/>
</dbReference>
<dbReference type="Pfam" id="PF07734">
    <property type="entry name" value="FBA_1"/>
    <property type="match status" value="1"/>
</dbReference>
<organism evidence="2 3">
    <name type="scientific">Spinacia oleracea</name>
    <name type="common">Spinach</name>
    <dbReference type="NCBI Taxonomy" id="3562"/>
    <lineage>
        <taxon>Eukaryota</taxon>
        <taxon>Viridiplantae</taxon>
        <taxon>Streptophyta</taxon>
        <taxon>Embryophyta</taxon>
        <taxon>Tracheophyta</taxon>
        <taxon>Spermatophyta</taxon>
        <taxon>Magnoliopsida</taxon>
        <taxon>eudicotyledons</taxon>
        <taxon>Gunneridae</taxon>
        <taxon>Pentapetalae</taxon>
        <taxon>Caryophyllales</taxon>
        <taxon>Chenopodiaceae</taxon>
        <taxon>Chenopodioideae</taxon>
        <taxon>Anserineae</taxon>
        <taxon>Spinacia</taxon>
    </lineage>
</organism>
<accession>A0ABM3QR34</accession>
<dbReference type="NCBIfam" id="TIGR01640">
    <property type="entry name" value="F_box_assoc_1"/>
    <property type="match status" value="1"/>
</dbReference>
<dbReference type="Proteomes" id="UP000813463">
    <property type="component" value="Chromosome 5"/>
</dbReference>
<reference evidence="2" key="1">
    <citation type="journal article" date="2021" name="Nat. Commun.">
        <title>Genomic analyses provide insights into spinach domestication and the genetic basis of agronomic traits.</title>
        <authorList>
            <person name="Cai X."/>
            <person name="Sun X."/>
            <person name="Xu C."/>
            <person name="Sun H."/>
            <person name="Wang X."/>
            <person name="Ge C."/>
            <person name="Zhang Z."/>
            <person name="Wang Q."/>
            <person name="Fei Z."/>
            <person name="Jiao C."/>
            <person name="Wang Q."/>
        </authorList>
    </citation>
    <scope>NUCLEOTIDE SEQUENCE [LARGE SCALE GENOMIC DNA]</scope>
    <source>
        <strain evidence="2">cv. Varoflay</strain>
    </source>
</reference>
<keyword evidence="2" id="KW-1185">Reference proteome</keyword>
<evidence type="ECO:0000313" key="2">
    <source>
        <dbReference type="Proteomes" id="UP000813463"/>
    </source>
</evidence>
<sequence>MGIWLLVEEIMGKAVRSSNKESMQVMNPNNGGVSVIGSCNGFLYGFGYDSVADDYKFVWVLQLISQETGLSYSELLIYSLKSDSWIKVFDDVPIHFCSLCAGVFLKEHLHWVNLTNYNHTLLPIVSFNLSTHGFGEVPVAEIEMSPDTVMHAEVLDGCLSIFVDHEDNIEIFVMKEYGVSESWTKLFRITKATISDTIDRIIAFNTLLVELCYYWVKTLVMEDVSSVDSPCTKYDPCVRVENLLMLDHSTDFLKRRNVQEVHLK</sequence>
<gene>
    <name evidence="3" type="primary">LOC130461675</name>
</gene>
<dbReference type="GeneID" id="130461675"/>
<reference evidence="3" key="2">
    <citation type="submission" date="2025-08" db="UniProtKB">
        <authorList>
            <consortium name="RefSeq"/>
        </authorList>
    </citation>
    <scope>IDENTIFICATION</scope>
    <source>
        <tissue evidence="3">Leaf</tissue>
    </source>
</reference>
<name>A0ABM3QR34_SPIOL</name>
<feature type="domain" description="F-box associated beta-propeller type 1" evidence="1">
    <location>
        <begin position="19"/>
        <end position="199"/>
    </location>
</feature>
<protein>
    <submittedName>
        <fullName evidence="3">F-box protein CPR1-like</fullName>
    </submittedName>
</protein>
<evidence type="ECO:0000259" key="1">
    <source>
        <dbReference type="Pfam" id="PF07734"/>
    </source>
</evidence>
<proteinExistence type="predicted"/>
<dbReference type="InterPro" id="IPR050796">
    <property type="entry name" value="SCF_F-box_component"/>
</dbReference>
<dbReference type="InterPro" id="IPR017451">
    <property type="entry name" value="F-box-assoc_interact_dom"/>
</dbReference>